<sequence length="119" mass="13829">MTVIDYVMFNVERTQMQVSMNIGLFDDQEKDSAKALLYVAEAWFIYWSICSSRIYAGAEVLYPIQNYLSSDRDFDEGDPTQFPKFVCSEMSLAVFKKFSIHVPQKRIIMLSLLDLFIKS</sequence>
<name>A0A5J4WUC5_9EUKA</name>
<proteinExistence type="predicted"/>
<protein>
    <submittedName>
        <fullName evidence="1">Uncharacterized protein</fullName>
    </submittedName>
</protein>
<evidence type="ECO:0000313" key="2">
    <source>
        <dbReference type="Proteomes" id="UP000324800"/>
    </source>
</evidence>
<dbReference type="AlphaFoldDB" id="A0A5J4WUC5"/>
<reference evidence="1 2" key="1">
    <citation type="submission" date="2019-03" db="EMBL/GenBank/DDBJ databases">
        <title>Single cell metagenomics reveals metabolic interactions within the superorganism composed of flagellate Streblomastix strix and complex community of Bacteroidetes bacteria on its surface.</title>
        <authorList>
            <person name="Treitli S.C."/>
            <person name="Kolisko M."/>
            <person name="Husnik F."/>
            <person name="Keeling P."/>
            <person name="Hampl V."/>
        </authorList>
    </citation>
    <scope>NUCLEOTIDE SEQUENCE [LARGE SCALE GENOMIC DNA]</scope>
    <source>
        <strain evidence="1">ST1C</strain>
    </source>
</reference>
<comment type="caution">
    <text evidence="1">The sequence shown here is derived from an EMBL/GenBank/DDBJ whole genome shotgun (WGS) entry which is preliminary data.</text>
</comment>
<evidence type="ECO:0000313" key="1">
    <source>
        <dbReference type="EMBL" id="KAA6398393.1"/>
    </source>
</evidence>
<dbReference type="Proteomes" id="UP000324800">
    <property type="component" value="Unassembled WGS sequence"/>
</dbReference>
<accession>A0A5J4WUC5</accession>
<gene>
    <name evidence="1" type="ORF">EZS28_006077</name>
</gene>
<dbReference type="EMBL" id="SNRW01000966">
    <property type="protein sequence ID" value="KAA6398393.1"/>
    <property type="molecule type" value="Genomic_DNA"/>
</dbReference>
<organism evidence="1 2">
    <name type="scientific">Streblomastix strix</name>
    <dbReference type="NCBI Taxonomy" id="222440"/>
    <lineage>
        <taxon>Eukaryota</taxon>
        <taxon>Metamonada</taxon>
        <taxon>Preaxostyla</taxon>
        <taxon>Oxymonadida</taxon>
        <taxon>Streblomastigidae</taxon>
        <taxon>Streblomastix</taxon>
    </lineage>
</organism>